<organism evidence="1 2">
    <name type="scientific">Leptospira alstonii serovar Sichuan str. 79601</name>
    <dbReference type="NCBI Taxonomy" id="1218565"/>
    <lineage>
        <taxon>Bacteria</taxon>
        <taxon>Pseudomonadati</taxon>
        <taxon>Spirochaetota</taxon>
        <taxon>Spirochaetia</taxon>
        <taxon>Leptospirales</taxon>
        <taxon>Leptospiraceae</taxon>
        <taxon>Leptospira</taxon>
    </lineage>
</organism>
<accession>M6CWZ5</accession>
<proteinExistence type="predicted"/>
<gene>
    <name evidence="1" type="ORF">LEP1GSC194_2334</name>
</gene>
<reference evidence="1 2" key="1">
    <citation type="submission" date="2013-01" db="EMBL/GenBank/DDBJ databases">
        <authorList>
            <person name="Harkins D.M."/>
            <person name="Durkin A.S."/>
            <person name="Brinkac L.M."/>
            <person name="Haft D.H."/>
            <person name="Selengut J.D."/>
            <person name="Sanka R."/>
            <person name="DePew J."/>
            <person name="Purushe J."/>
            <person name="Galloway R.L."/>
            <person name="Vinetz J.M."/>
            <person name="Sutton G.G."/>
            <person name="Nierman W.C."/>
            <person name="Fouts D.E."/>
        </authorList>
    </citation>
    <scope>NUCLEOTIDE SEQUENCE [LARGE SCALE GENOMIC DNA]</scope>
    <source>
        <strain evidence="1 2">79601</strain>
    </source>
</reference>
<evidence type="ECO:0000313" key="1">
    <source>
        <dbReference type="EMBL" id="EMJ93448.1"/>
    </source>
</evidence>
<name>M6CWZ5_9LEPT</name>
<sequence>MLGFLFRIAAYKEECSLFLLLDLEVYRDVPEYKSLFSYTLLEI</sequence>
<comment type="caution">
    <text evidence="1">The sequence shown here is derived from an EMBL/GenBank/DDBJ whole genome shotgun (WGS) entry which is preliminary data.</text>
</comment>
<dbReference type="PATRIC" id="fig|1218565.3.peg.3083"/>
<dbReference type="Proteomes" id="UP000011988">
    <property type="component" value="Unassembled WGS sequence"/>
</dbReference>
<evidence type="ECO:0000313" key="2">
    <source>
        <dbReference type="Proteomes" id="UP000011988"/>
    </source>
</evidence>
<protein>
    <submittedName>
        <fullName evidence="1">Uncharacterized protein</fullName>
    </submittedName>
</protein>
<dbReference type="EMBL" id="ANIK01000066">
    <property type="protein sequence ID" value="EMJ93448.1"/>
    <property type="molecule type" value="Genomic_DNA"/>
</dbReference>
<dbReference type="AlphaFoldDB" id="M6CWZ5"/>